<keyword evidence="8" id="KW-0378">Hydrolase</keyword>
<dbReference type="Pfam" id="PF22936">
    <property type="entry name" value="Pol_BBD"/>
    <property type="match status" value="1"/>
</dbReference>
<feature type="compositionally biased region" description="Low complexity" evidence="17">
    <location>
        <begin position="871"/>
        <end position="882"/>
    </location>
</feature>
<dbReference type="AlphaFoldDB" id="A0ABD3HYF7"/>
<keyword evidence="13" id="KW-0548">Nucleotidyltransferase</keyword>
<dbReference type="GO" id="GO:0008270">
    <property type="term" value="F:zinc ion binding"/>
    <property type="evidence" value="ECO:0007669"/>
    <property type="project" value="UniProtKB-KW"/>
</dbReference>
<evidence type="ECO:0000256" key="16">
    <source>
        <dbReference type="PROSITE-ProRule" id="PRU00047"/>
    </source>
</evidence>
<keyword evidence="10" id="KW-0460">Magnesium</keyword>
<dbReference type="Pfam" id="PF00665">
    <property type="entry name" value="rve"/>
    <property type="match status" value="1"/>
</dbReference>
<keyword evidence="13" id="KW-0808">Transferase</keyword>
<keyword evidence="16" id="KW-0863">Zinc-finger</keyword>
<dbReference type="GO" id="GO:0005524">
    <property type="term" value="F:ATP binding"/>
    <property type="evidence" value="ECO:0007669"/>
    <property type="project" value="UniProtKB-KW"/>
</dbReference>
<dbReference type="InterPro" id="IPR039537">
    <property type="entry name" value="Retrotran_Ty1/copia-like"/>
</dbReference>
<feature type="compositionally biased region" description="Polar residues" evidence="17">
    <location>
        <begin position="824"/>
        <end position="833"/>
    </location>
</feature>
<evidence type="ECO:0000313" key="20">
    <source>
        <dbReference type="EMBL" id="KAL3695354.1"/>
    </source>
</evidence>
<dbReference type="Pfam" id="PF25597">
    <property type="entry name" value="SH3_retrovirus"/>
    <property type="match status" value="1"/>
</dbReference>
<evidence type="ECO:0000256" key="11">
    <source>
        <dbReference type="ARBA" id="ARBA00022908"/>
    </source>
</evidence>
<feature type="region of interest" description="Disordered" evidence="17">
    <location>
        <begin position="227"/>
        <end position="269"/>
    </location>
</feature>
<evidence type="ECO:0000259" key="19">
    <source>
        <dbReference type="PROSITE" id="PS50994"/>
    </source>
</evidence>
<evidence type="ECO:0000256" key="12">
    <source>
        <dbReference type="ARBA" id="ARBA00022918"/>
    </source>
</evidence>
<protein>
    <recommendedName>
        <fullName evidence="22">Polyprotein</fullName>
    </recommendedName>
</protein>
<evidence type="ECO:0000256" key="6">
    <source>
        <dbReference type="ARBA" id="ARBA00022741"/>
    </source>
</evidence>
<name>A0ABD3HYF7_9MARC</name>
<keyword evidence="11" id="KW-0229">DNA integration</keyword>
<keyword evidence="21" id="KW-1185">Reference proteome</keyword>
<evidence type="ECO:0000259" key="18">
    <source>
        <dbReference type="PROSITE" id="PS50158"/>
    </source>
</evidence>
<keyword evidence="13" id="KW-0239">DNA-directed DNA polymerase</keyword>
<dbReference type="InterPro" id="IPR057670">
    <property type="entry name" value="SH3_retrovirus"/>
</dbReference>
<comment type="caution">
    <text evidence="20">The sequence shown here is derived from an EMBL/GenBank/DDBJ whole genome shotgun (WGS) entry which is preliminary data.</text>
</comment>
<keyword evidence="9" id="KW-0067">ATP-binding</keyword>
<dbReference type="InterPro" id="IPR001584">
    <property type="entry name" value="Integrase_cat-core"/>
</dbReference>
<dbReference type="PROSITE" id="PS50994">
    <property type="entry name" value="INTEGRASE"/>
    <property type="match status" value="1"/>
</dbReference>
<evidence type="ECO:0000256" key="4">
    <source>
        <dbReference type="ARBA" id="ARBA00022722"/>
    </source>
</evidence>
<dbReference type="GO" id="GO:0006310">
    <property type="term" value="P:DNA recombination"/>
    <property type="evidence" value="ECO:0007669"/>
    <property type="project" value="UniProtKB-KW"/>
</dbReference>
<evidence type="ECO:0000256" key="2">
    <source>
        <dbReference type="ARBA" id="ARBA00022612"/>
    </source>
</evidence>
<dbReference type="Pfam" id="PF13976">
    <property type="entry name" value="gag_pre-integrs"/>
    <property type="match status" value="1"/>
</dbReference>
<dbReference type="InterPro" id="IPR036397">
    <property type="entry name" value="RNaseH_sf"/>
</dbReference>
<sequence>MASESTISLSIPAEERLAGSANYLTWRWQIQTILELDDLWEIVTEESSGSDSDYDTVSVLGQNDDRRVKDKRKRKALSILKRSVSKDLIPYLLDVKTPHECWTILKSICDVRNSATRLAAYQNFCSLKMDTGMLSADFLRRVKSVVNQLTEYGDRPSDEMIIERVLNALPQRYENAVRGLSYNKRLPSIEELAGILQLEDDREKNRDHDEDITALVAKLEKAFVKKSDRPPQATCTGDTYRPPHIRSQGNQNLRQTRGAKSEPLGEPRKHYDKQVRCERCGRLGHAAPKCRISFRRIRSEDLEGMEANLTPIVTGPPSEEPDQDIQDFLTGKNESNTATSSDFHALSVEANSFESEAQWILDSGASRHLTGSSDGIGPVRSLSPTSSVTSASGIVHSIKGVTDVQVNLNGEVSTISDVLYVPSMKKHLLSVGQLADKGLLVIFDKDKCTVVCNKAPYQLLALGKRASANGLYYLCRYTPATQPVPTTSSDSHLTVCTASITDVKNAKLWHGRLGHSSYESLHYMTSRQTATGLPDLSKFSEFCPECLAGKQTREPFPAHSETRATTVLQLLHADLCGPFPVPSKGGARYILMIVDDYSRRGWAIPLKLKSDTLDQFIVFCKQAEAETGQRVRGLRTDRGGEFLSKAFIQFCHTHGIHMQLTVAATPQQNGVAERRNRMLLEKMRSLMISCDAPKPLWAEAILTSNYLINVIPTRANSGVAPDTLYFKKRPNLAHLRLFGCRAYAHVPAIERSKLDSKTRLCMMLGYDSASKAYRLFDPLTGKIRISRDVKFHEDILGLPSSRELLAPIPDSLSFSITPGPLPSSAVTTSSPHQSSFSPTPPRSSSSLLDSHDGSSLPSPAVTTPLCPPPSYDDLPSSPTPYSAPSDLESPRTVLSPLLNGSPSPISPRPGPLSLVLPPTSPPLACHTAPPSDAACLPHADSIAPLPPASLARYQAFIAIVERLPLFVLHTELQARAHCRNILVFRSLHNDVPDSFTFLLSSRCGSEHCLQQPPYPEEDHPDTHHYYL</sequence>
<keyword evidence="2" id="KW-1188">Viral release from host cell</keyword>
<dbReference type="Proteomes" id="UP001633002">
    <property type="component" value="Unassembled WGS sequence"/>
</dbReference>
<keyword evidence="4" id="KW-0540">Nuclease</keyword>
<gene>
    <name evidence="20" type="ORF">R1sor_009430</name>
</gene>
<dbReference type="SUPFAM" id="SSF53098">
    <property type="entry name" value="Ribonuclease H-like"/>
    <property type="match status" value="1"/>
</dbReference>
<evidence type="ECO:0000256" key="1">
    <source>
        <dbReference type="ARBA" id="ARBA00002180"/>
    </source>
</evidence>
<dbReference type="Gene3D" id="3.30.420.10">
    <property type="entry name" value="Ribonuclease H-like superfamily/Ribonuclease H"/>
    <property type="match status" value="1"/>
</dbReference>
<dbReference type="GO" id="GO:0004519">
    <property type="term" value="F:endonuclease activity"/>
    <property type="evidence" value="ECO:0007669"/>
    <property type="project" value="UniProtKB-KW"/>
</dbReference>
<keyword evidence="5" id="KW-0479">Metal-binding</keyword>
<dbReference type="EMBL" id="JBJQOH010000002">
    <property type="protein sequence ID" value="KAL3695354.1"/>
    <property type="molecule type" value="Genomic_DNA"/>
</dbReference>
<keyword evidence="16" id="KW-0862">Zinc</keyword>
<keyword evidence="7" id="KW-0255">Endonuclease</keyword>
<evidence type="ECO:0000256" key="17">
    <source>
        <dbReference type="SAM" id="MobiDB-lite"/>
    </source>
</evidence>
<dbReference type="InterPro" id="IPR001878">
    <property type="entry name" value="Znf_CCHC"/>
</dbReference>
<keyword evidence="12" id="KW-0695">RNA-directed DNA polymerase</keyword>
<evidence type="ECO:0000256" key="15">
    <source>
        <dbReference type="ARBA" id="ARBA00023172"/>
    </source>
</evidence>
<feature type="domain" description="CCHC-type" evidence="18">
    <location>
        <begin position="276"/>
        <end position="291"/>
    </location>
</feature>
<feature type="compositionally biased region" description="Low complexity" evidence="17">
    <location>
        <begin position="834"/>
        <end position="859"/>
    </location>
</feature>
<dbReference type="InterPro" id="IPR025724">
    <property type="entry name" value="GAG-pre-integrase_dom"/>
</dbReference>
<accession>A0ABD3HYF7</accession>
<dbReference type="GO" id="GO:0015074">
    <property type="term" value="P:DNA integration"/>
    <property type="evidence" value="ECO:0007669"/>
    <property type="project" value="UniProtKB-KW"/>
</dbReference>
<keyword evidence="15" id="KW-0233">DNA recombination</keyword>
<proteinExistence type="predicted"/>
<comment type="function">
    <text evidence="1">The aspartyl protease (PR) mediates the proteolytic cleavages of the Gag and Gag-Pol polyproteins after assembly of the VLP.</text>
</comment>
<evidence type="ECO:0000256" key="10">
    <source>
        <dbReference type="ARBA" id="ARBA00022842"/>
    </source>
</evidence>
<organism evidence="20 21">
    <name type="scientific">Riccia sorocarpa</name>
    <dbReference type="NCBI Taxonomy" id="122646"/>
    <lineage>
        <taxon>Eukaryota</taxon>
        <taxon>Viridiplantae</taxon>
        <taxon>Streptophyta</taxon>
        <taxon>Embryophyta</taxon>
        <taxon>Marchantiophyta</taxon>
        <taxon>Marchantiopsida</taxon>
        <taxon>Marchantiidae</taxon>
        <taxon>Marchantiales</taxon>
        <taxon>Ricciaceae</taxon>
        <taxon>Riccia</taxon>
    </lineage>
</organism>
<evidence type="ECO:0000256" key="8">
    <source>
        <dbReference type="ARBA" id="ARBA00022801"/>
    </source>
</evidence>
<keyword evidence="14" id="KW-0917">Virion maturation</keyword>
<evidence type="ECO:0000256" key="7">
    <source>
        <dbReference type="ARBA" id="ARBA00022759"/>
    </source>
</evidence>
<evidence type="ECO:0000256" key="3">
    <source>
        <dbReference type="ARBA" id="ARBA00022670"/>
    </source>
</evidence>
<dbReference type="GO" id="GO:0006508">
    <property type="term" value="P:proteolysis"/>
    <property type="evidence" value="ECO:0007669"/>
    <property type="project" value="UniProtKB-KW"/>
</dbReference>
<dbReference type="GO" id="GO:0008233">
    <property type="term" value="F:peptidase activity"/>
    <property type="evidence" value="ECO:0007669"/>
    <property type="project" value="UniProtKB-KW"/>
</dbReference>
<dbReference type="PROSITE" id="PS50158">
    <property type="entry name" value="ZF_CCHC"/>
    <property type="match status" value="1"/>
</dbReference>
<reference evidence="20 21" key="1">
    <citation type="submission" date="2024-09" db="EMBL/GenBank/DDBJ databases">
        <title>Chromosome-scale assembly of Riccia sorocarpa.</title>
        <authorList>
            <person name="Paukszto L."/>
        </authorList>
    </citation>
    <scope>NUCLEOTIDE SEQUENCE [LARGE SCALE GENOMIC DNA]</scope>
    <source>
        <strain evidence="20">LP-2024</strain>
        <tissue evidence="20">Aerial parts of the thallus</tissue>
    </source>
</reference>
<keyword evidence="6" id="KW-0547">Nucleotide-binding</keyword>
<dbReference type="InterPro" id="IPR012337">
    <property type="entry name" value="RNaseH-like_sf"/>
</dbReference>
<dbReference type="InterPro" id="IPR054722">
    <property type="entry name" value="PolX-like_BBD"/>
</dbReference>
<dbReference type="GO" id="GO:0003887">
    <property type="term" value="F:DNA-directed DNA polymerase activity"/>
    <property type="evidence" value="ECO:0007669"/>
    <property type="project" value="UniProtKB-KW"/>
</dbReference>
<evidence type="ECO:0000256" key="14">
    <source>
        <dbReference type="ARBA" id="ARBA00023113"/>
    </source>
</evidence>
<dbReference type="PANTHER" id="PTHR42648">
    <property type="entry name" value="TRANSPOSASE, PUTATIVE-RELATED"/>
    <property type="match status" value="1"/>
</dbReference>
<feature type="compositionally biased region" description="Basic and acidic residues" evidence="17">
    <location>
        <begin position="259"/>
        <end position="269"/>
    </location>
</feature>
<keyword evidence="3" id="KW-0645">Protease</keyword>
<dbReference type="GO" id="GO:0003964">
    <property type="term" value="F:RNA-directed DNA polymerase activity"/>
    <property type="evidence" value="ECO:0007669"/>
    <property type="project" value="UniProtKB-KW"/>
</dbReference>
<dbReference type="PANTHER" id="PTHR42648:SF11">
    <property type="entry name" value="TRANSPOSON TY4-P GAG-POL POLYPROTEIN"/>
    <property type="match status" value="1"/>
</dbReference>
<evidence type="ECO:0000256" key="13">
    <source>
        <dbReference type="ARBA" id="ARBA00022932"/>
    </source>
</evidence>
<feature type="region of interest" description="Disordered" evidence="17">
    <location>
        <begin position="821"/>
        <end position="917"/>
    </location>
</feature>
<evidence type="ECO:0000256" key="5">
    <source>
        <dbReference type="ARBA" id="ARBA00022723"/>
    </source>
</evidence>
<evidence type="ECO:0008006" key="22">
    <source>
        <dbReference type="Google" id="ProtNLM"/>
    </source>
</evidence>
<feature type="domain" description="Integrase catalytic" evidence="19">
    <location>
        <begin position="553"/>
        <end position="729"/>
    </location>
</feature>
<evidence type="ECO:0000256" key="9">
    <source>
        <dbReference type="ARBA" id="ARBA00022840"/>
    </source>
</evidence>
<evidence type="ECO:0000313" key="21">
    <source>
        <dbReference type="Proteomes" id="UP001633002"/>
    </source>
</evidence>
<dbReference type="Pfam" id="PF14223">
    <property type="entry name" value="Retrotran_gag_2"/>
    <property type="match status" value="1"/>
</dbReference>